<dbReference type="InterPro" id="IPR029058">
    <property type="entry name" value="AB_hydrolase_fold"/>
</dbReference>
<dbReference type="InParanoid" id="A0A068TND9"/>
<feature type="domain" description="Peptidase S33 tripeptidyl aminopeptidase-like C-terminal" evidence="2">
    <location>
        <begin position="264"/>
        <end position="336"/>
    </location>
</feature>
<dbReference type="PANTHER" id="PTHR43139:SF37">
    <property type="entry name" value="ALPHA_BETA-HYDROLASES SUPERFAMILY PROTEIN"/>
    <property type="match status" value="1"/>
</dbReference>
<evidence type="ECO:0008006" key="5">
    <source>
        <dbReference type="Google" id="ProtNLM"/>
    </source>
</evidence>
<evidence type="ECO:0000313" key="3">
    <source>
        <dbReference type="EMBL" id="CDO97850.1"/>
    </source>
</evidence>
<keyword evidence="4" id="KW-1185">Reference proteome</keyword>
<dbReference type="EMBL" id="HG739086">
    <property type="protein sequence ID" value="CDO97850.1"/>
    <property type="molecule type" value="Genomic_DNA"/>
</dbReference>
<dbReference type="InterPro" id="IPR000073">
    <property type="entry name" value="AB_hydrolase_1"/>
</dbReference>
<dbReference type="SUPFAM" id="SSF53474">
    <property type="entry name" value="alpha/beta-Hydrolases"/>
    <property type="match status" value="1"/>
</dbReference>
<dbReference type="PhylomeDB" id="A0A068TND9"/>
<dbReference type="FunCoup" id="A0A068TND9">
    <property type="interactions" value="486"/>
</dbReference>
<feature type="domain" description="AB hydrolase-1" evidence="1">
    <location>
        <begin position="83"/>
        <end position="191"/>
    </location>
</feature>
<accession>A0A068TND9</accession>
<dbReference type="Pfam" id="PF08386">
    <property type="entry name" value="Abhydrolase_4"/>
    <property type="match status" value="1"/>
</dbReference>
<dbReference type="InterPro" id="IPR013595">
    <property type="entry name" value="Pept_S33_TAP-like_C"/>
</dbReference>
<dbReference type="Pfam" id="PF00561">
    <property type="entry name" value="Abhydrolase_1"/>
    <property type="match status" value="1"/>
</dbReference>
<organism evidence="3 4">
    <name type="scientific">Coffea canephora</name>
    <name type="common">Robusta coffee</name>
    <dbReference type="NCBI Taxonomy" id="49390"/>
    <lineage>
        <taxon>Eukaryota</taxon>
        <taxon>Viridiplantae</taxon>
        <taxon>Streptophyta</taxon>
        <taxon>Embryophyta</taxon>
        <taxon>Tracheophyta</taxon>
        <taxon>Spermatophyta</taxon>
        <taxon>Magnoliopsida</taxon>
        <taxon>eudicotyledons</taxon>
        <taxon>Gunneridae</taxon>
        <taxon>Pentapetalae</taxon>
        <taxon>asterids</taxon>
        <taxon>lamiids</taxon>
        <taxon>Gentianales</taxon>
        <taxon>Rubiaceae</taxon>
        <taxon>Ixoroideae</taxon>
        <taxon>Gardenieae complex</taxon>
        <taxon>Bertiereae - Coffeeae clade</taxon>
        <taxon>Coffeeae</taxon>
        <taxon>Coffea</taxon>
    </lineage>
</organism>
<evidence type="ECO:0000313" key="4">
    <source>
        <dbReference type="Proteomes" id="UP000295252"/>
    </source>
</evidence>
<dbReference type="OMA" id="QTTVHFW"/>
<evidence type="ECO:0000259" key="1">
    <source>
        <dbReference type="Pfam" id="PF00561"/>
    </source>
</evidence>
<gene>
    <name evidence="3" type="ORF">GSCOC_T00021774001</name>
</gene>
<proteinExistence type="predicted"/>
<dbReference type="Proteomes" id="UP000295252">
    <property type="component" value="Chromosome VI"/>
</dbReference>
<sequence>MENLLGCWFHQLLSFYISINAAILRNIFNPLIHFKWQPIFVPLLDSILSVYFRYCHLQPCTLDLDEQTTLHFWTPAHRKINKPNLVLVHGFGGNSKFQFLFQIGTLARSFNLYIPDLLFFGKSYTRNPDRTDAFQARCLGEGLRRLGVDRYSIYGISYGGYVAYRTAAMSSEAVDKVVILSSGIGMTEDQKEEHLRNIGRNAVDILLPRKPADLRLLVTLSLCNCNFINWVPDYFLQEFITVMCNAIRKEKSELVEHLLAKKEDSSLPILDQETLLIWGDKDMVFPLACGRELHRHLGSKAKMEILENAGHAANLESSYSVNESIKAFLLNSSAKRGGCTLVERQRDPPRRMASIY</sequence>
<name>A0A068TND9_COFCA</name>
<dbReference type="GO" id="GO:0016787">
    <property type="term" value="F:hydrolase activity"/>
    <property type="evidence" value="ECO:0007669"/>
    <property type="project" value="UniProtKB-ARBA"/>
</dbReference>
<evidence type="ECO:0000259" key="2">
    <source>
        <dbReference type="Pfam" id="PF08386"/>
    </source>
</evidence>
<dbReference type="InterPro" id="IPR052370">
    <property type="entry name" value="Meta-cleavage_hydrolase"/>
</dbReference>
<dbReference type="OrthoDB" id="6431331at2759"/>
<dbReference type="STRING" id="49390.A0A068TND9"/>
<dbReference type="AlphaFoldDB" id="A0A068TND9"/>
<protein>
    <recommendedName>
        <fullName evidence="5">AB hydrolase-1 domain-containing protein</fullName>
    </recommendedName>
</protein>
<reference evidence="4" key="1">
    <citation type="journal article" date="2014" name="Science">
        <title>The coffee genome provides insight into the convergent evolution of caffeine biosynthesis.</title>
        <authorList>
            <person name="Denoeud F."/>
            <person name="Carretero-Paulet L."/>
            <person name="Dereeper A."/>
            <person name="Droc G."/>
            <person name="Guyot R."/>
            <person name="Pietrella M."/>
            <person name="Zheng C."/>
            <person name="Alberti A."/>
            <person name="Anthony F."/>
            <person name="Aprea G."/>
            <person name="Aury J.M."/>
            <person name="Bento P."/>
            <person name="Bernard M."/>
            <person name="Bocs S."/>
            <person name="Campa C."/>
            <person name="Cenci A."/>
            <person name="Combes M.C."/>
            <person name="Crouzillat D."/>
            <person name="Da Silva C."/>
            <person name="Daddiego L."/>
            <person name="De Bellis F."/>
            <person name="Dussert S."/>
            <person name="Garsmeur O."/>
            <person name="Gayraud T."/>
            <person name="Guignon V."/>
            <person name="Jahn K."/>
            <person name="Jamilloux V."/>
            <person name="Joet T."/>
            <person name="Labadie K."/>
            <person name="Lan T."/>
            <person name="Leclercq J."/>
            <person name="Lepelley M."/>
            <person name="Leroy T."/>
            <person name="Li L.T."/>
            <person name="Librado P."/>
            <person name="Lopez L."/>
            <person name="Munoz A."/>
            <person name="Noel B."/>
            <person name="Pallavicini A."/>
            <person name="Perrotta G."/>
            <person name="Poncet V."/>
            <person name="Pot D."/>
            <person name="Priyono X."/>
            <person name="Rigoreau M."/>
            <person name="Rouard M."/>
            <person name="Rozas J."/>
            <person name="Tranchant-Dubreuil C."/>
            <person name="VanBuren R."/>
            <person name="Zhang Q."/>
            <person name="Andrade A.C."/>
            <person name="Argout X."/>
            <person name="Bertrand B."/>
            <person name="de Kochko A."/>
            <person name="Graziosi G."/>
            <person name="Henry R.J."/>
            <person name="Jayarama X."/>
            <person name="Ming R."/>
            <person name="Nagai C."/>
            <person name="Rounsley S."/>
            <person name="Sankoff D."/>
            <person name="Giuliano G."/>
            <person name="Albert V.A."/>
            <person name="Wincker P."/>
            <person name="Lashermes P."/>
        </authorList>
    </citation>
    <scope>NUCLEOTIDE SEQUENCE [LARGE SCALE GENOMIC DNA]</scope>
    <source>
        <strain evidence="4">cv. DH200-94</strain>
    </source>
</reference>
<dbReference type="PANTHER" id="PTHR43139">
    <property type="entry name" value="SI:DKEY-122A22.2"/>
    <property type="match status" value="1"/>
</dbReference>
<dbReference type="Gramene" id="CDO97850">
    <property type="protein sequence ID" value="CDO97850"/>
    <property type="gene ID" value="GSCOC_T00021774001"/>
</dbReference>
<dbReference type="PRINTS" id="PR00111">
    <property type="entry name" value="ABHYDROLASE"/>
</dbReference>
<dbReference type="Gene3D" id="3.40.50.1820">
    <property type="entry name" value="alpha/beta hydrolase"/>
    <property type="match status" value="1"/>
</dbReference>